<dbReference type="Proteomes" id="UP001174909">
    <property type="component" value="Unassembled WGS sequence"/>
</dbReference>
<evidence type="ECO:0000313" key="1">
    <source>
        <dbReference type="EMBL" id="CAI7995726.1"/>
    </source>
</evidence>
<proteinExistence type="predicted"/>
<name>A0AA35QX92_GEOBA</name>
<keyword evidence="2" id="KW-1185">Reference proteome</keyword>
<organism evidence="1 2">
    <name type="scientific">Geodia barretti</name>
    <name type="common">Barrett's horny sponge</name>
    <dbReference type="NCBI Taxonomy" id="519541"/>
    <lineage>
        <taxon>Eukaryota</taxon>
        <taxon>Metazoa</taxon>
        <taxon>Porifera</taxon>
        <taxon>Demospongiae</taxon>
        <taxon>Heteroscleromorpha</taxon>
        <taxon>Tetractinellida</taxon>
        <taxon>Astrophorina</taxon>
        <taxon>Geodiidae</taxon>
        <taxon>Geodia</taxon>
    </lineage>
</organism>
<comment type="caution">
    <text evidence="1">The sequence shown here is derived from an EMBL/GenBank/DDBJ whole genome shotgun (WGS) entry which is preliminary data.</text>
</comment>
<protein>
    <submittedName>
        <fullName evidence="1">Uncharacterized protein</fullName>
    </submittedName>
</protein>
<evidence type="ECO:0000313" key="2">
    <source>
        <dbReference type="Proteomes" id="UP001174909"/>
    </source>
</evidence>
<dbReference type="EMBL" id="CASHTH010000256">
    <property type="protein sequence ID" value="CAI7995726.1"/>
    <property type="molecule type" value="Genomic_DNA"/>
</dbReference>
<reference evidence="1" key="1">
    <citation type="submission" date="2023-03" db="EMBL/GenBank/DDBJ databases">
        <authorList>
            <person name="Steffen K."/>
            <person name="Cardenas P."/>
        </authorList>
    </citation>
    <scope>NUCLEOTIDE SEQUENCE</scope>
</reference>
<gene>
    <name evidence="1" type="ORF">GBAR_LOCUS1740</name>
</gene>
<dbReference type="AlphaFoldDB" id="A0AA35QX92"/>
<sequence>MTTPTGRTTSREMTTAIPVASPTERPLLHSSDLFMLGAALVCADFNSEKQTTLRRTY</sequence>
<accession>A0AA35QX92</accession>